<sequence length="244" mass="26471">MSGESKSQRAHRWIRERIAAGVYGPGYRLVLSALATELGMSVVPVREAVRALTAEGLVTFERNVGARVAAVDGAQYRFAMQAISVLEGAATALSGPFLAPADIARARELNDVVRRGLPDLDPRVFREVNQELHRTLYARCPNPRLLDIIRTEWVRLGHLHGALFDIAPGRAATAVREHEALIDLIADGAPADEVERTARRHREGSLTADLAVRHPRASACALSLPETRPGPVPESFPASFPEGA</sequence>
<dbReference type="InterPro" id="IPR036390">
    <property type="entry name" value="WH_DNA-bd_sf"/>
</dbReference>
<dbReference type="PROSITE" id="PS50949">
    <property type="entry name" value="HTH_GNTR"/>
    <property type="match status" value="1"/>
</dbReference>
<dbReference type="Gene3D" id="1.20.120.530">
    <property type="entry name" value="GntR ligand-binding domain-like"/>
    <property type="match status" value="1"/>
</dbReference>
<evidence type="ECO:0000259" key="5">
    <source>
        <dbReference type="PROSITE" id="PS50949"/>
    </source>
</evidence>
<name>A0ABP7DJY5_9ACTN</name>
<dbReference type="Pfam" id="PF07729">
    <property type="entry name" value="FCD"/>
    <property type="match status" value="1"/>
</dbReference>
<dbReference type="SUPFAM" id="SSF48008">
    <property type="entry name" value="GntR ligand-binding domain-like"/>
    <property type="match status" value="1"/>
</dbReference>
<evidence type="ECO:0000256" key="1">
    <source>
        <dbReference type="ARBA" id="ARBA00023015"/>
    </source>
</evidence>
<evidence type="ECO:0000256" key="2">
    <source>
        <dbReference type="ARBA" id="ARBA00023125"/>
    </source>
</evidence>
<reference evidence="7" key="1">
    <citation type="journal article" date="2019" name="Int. J. Syst. Evol. Microbiol.">
        <title>The Global Catalogue of Microorganisms (GCM) 10K type strain sequencing project: providing services to taxonomists for standard genome sequencing and annotation.</title>
        <authorList>
            <consortium name="The Broad Institute Genomics Platform"/>
            <consortium name="The Broad Institute Genome Sequencing Center for Infectious Disease"/>
            <person name="Wu L."/>
            <person name="Ma J."/>
        </authorList>
    </citation>
    <scope>NUCLEOTIDE SEQUENCE [LARGE SCALE GENOMIC DNA]</scope>
    <source>
        <strain evidence="7">JCM 30846</strain>
    </source>
</reference>
<dbReference type="CDD" id="cd07377">
    <property type="entry name" value="WHTH_GntR"/>
    <property type="match status" value="1"/>
</dbReference>
<organism evidence="6 7">
    <name type="scientific">Streptomyces tremellae</name>
    <dbReference type="NCBI Taxonomy" id="1124239"/>
    <lineage>
        <taxon>Bacteria</taxon>
        <taxon>Bacillati</taxon>
        <taxon>Actinomycetota</taxon>
        <taxon>Actinomycetes</taxon>
        <taxon>Kitasatosporales</taxon>
        <taxon>Streptomycetaceae</taxon>
        <taxon>Streptomyces</taxon>
    </lineage>
</organism>
<comment type="caution">
    <text evidence="6">The sequence shown here is derived from an EMBL/GenBank/DDBJ whole genome shotgun (WGS) entry which is preliminary data.</text>
</comment>
<keyword evidence="2" id="KW-0238">DNA-binding</keyword>
<dbReference type="InterPro" id="IPR036388">
    <property type="entry name" value="WH-like_DNA-bd_sf"/>
</dbReference>
<dbReference type="InterPro" id="IPR000524">
    <property type="entry name" value="Tscrpt_reg_HTH_GntR"/>
</dbReference>
<evidence type="ECO:0000256" key="3">
    <source>
        <dbReference type="ARBA" id="ARBA00023163"/>
    </source>
</evidence>
<dbReference type="SMART" id="SM00345">
    <property type="entry name" value="HTH_GNTR"/>
    <property type="match status" value="1"/>
</dbReference>
<keyword evidence="1" id="KW-0805">Transcription regulation</keyword>
<dbReference type="RefSeq" id="WP_345639720.1">
    <property type="nucleotide sequence ID" value="NZ_BAABEP010000001.1"/>
</dbReference>
<feature type="region of interest" description="Disordered" evidence="4">
    <location>
        <begin position="223"/>
        <end position="244"/>
    </location>
</feature>
<dbReference type="InterPro" id="IPR011711">
    <property type="entry name" value="GntR_C"/>
</dbReference>
<feature type="domain" description="HTH gntR-type" evidence="5">
    <location>
        <begin position="4"/>
        <end position="71"/>
    </location>
</feature>
<accession>A0ABP7DJY5</accession>
<dbReference type="InterPro" id="IPR008920">
    <property type="entry name" value="TF_FadR/GntR_C"/>
</dbReference>
<evidence type="ECO:0000313" key="6">
    <source>
        <dbReference type="EMBL" id="GAA3706674.1"/>
    </source>
</evidence>
<keyword evidence="7" id="KW-1185">Reference proteome</keyword>
<dbReference type="Pfam" id="PF00392">
    <property type="entry name" value="GntR"/>
    <property type="match status" value="1"/>
</dbReference>
<evidence type="ECO:0000313" key="7">
    <source>
        <dbReference type="Proteomes" id="UP001499884"/>
    </source>
</evidence>
<dbReference type="Proteomes" id="UP001499884">
    <property type="component" value="Unassembled WGS sequence"/>
</dbReference>
<gene>
    <name evidence="6" type="ORF">GCM10023082_00800</name>
</gene>
<protein>
    <submittedName>
        <fullName evidence="6">GntR family transcriptional regulator</fullName>
    </submittedName>
</protein>
<dbReference type="PANTHER" id="PTHR43537:SF5">
    <property type="entry name" value="UXU OPERON TRANSCRIPTIONAL REGULATOR"/>
    <property type="match status" value="1"/>
</dbReference>
<keyword evidence="3" id="KW-0804">Transcription</keyword>
<dbReference type="Gene3D" id="1.10.10.10">
    <property type="entry name" value="Winged helix-like DNA-binding domain superfamily/Winged helix DNA-binding domain"/>
    <property type="match status" value="1"/>
</dbReference>
<dbReference type="EMBL" id="BAABEP010000001">
    <property type="protein sequence ID" value="GAA3706674.1"/>
    <property type="molecule type" value="Genomic_DNA"/>
</dbReference>
<proteinExistence type="predicted"/>
<dbReference type="SUPFAM" id="SSF46785">
    <property type="entry name" value="Winged helix' DNA-binding domain"/>
    <property type="match status" value="1"/>
</dbReference>
<dbReference type="PANTHER" id="PTHR43537">
    <property type="entry name" value="TRANSCRIPTIONAL REGULATOR, GNTR FAMILY"/>
    <property type="match status" value="1"/>
</dbReference>
<evidence type="ECO:0000256" key="4">
    <source>
        <dbReference type="SAM" id="MobiDB-lite"/>
    </source>
</evidence>